<organism evidence="1 2">
    <name type="scientific">Arachis hypogaea</name>
    <name type="common">Peanut</name>
    <dbReference type="NCBI Taxonomy" id="3818"/>
    <lineage>
        <taxon>Eukaryota</taxon>
        <taxon>Viridiplantae</taxon>
        <taxon>Streptophyta</taxon>
        <taxon>Embryophyta</taxon>
        <taxon>Tracheophyta</taxon>
        <taxon>Spermatophyta</taxon>
        <taxon>Magnoliopsida</taxon>
        <taxon>eudicotyledons</taxon>
        <taxon>Gunneridae</taxon>
        <taxon>Pentapetalae</taxon>
        <taxon>rosids</taxon>
        <taxon>fabids</taxon>
        <taxon>Fabales</taxon>
        <taxon>Fabaceae</taxon>
        <taxon>Papilionoideae</taxon>
        <taxon>50 kb inversion clade</taxon>
        <taxon>dalbergioids sensu lato</taxon>
        <taxon>Dalbergieae</taxon>
        <taxon>Pterocarpus clade</taxon>
        <taxon>Arachis</taxon>
    </lineage>
</organism>
<dbReference type="AlphaFoldDB" id="A0A445E265"/>
<sequence>MNIICWNCRGAGGKGFPTLIRDLRRNYEAHLIILLETHISGDRGKIIRNKIGFDSCCVEEARGHSGGIWVLWDSHYWKVEAIQQHIQFIHLKIEGRDSMPWMLTAIYGNFDNLVSNNWRVQESWSNGVENFKSSLKTWNSEVFGDINRKKSRIFRRLQGDWDANKLRTWLPRS</sequence>
<reference evidence="1 2" key="1">
    <citation type="submission" date="2019-01" db="EMBL/GenBank/DDBJ databases">
        <title>Sequencing of cultivated peanut Arachis hypogaea provides insights into genome evolution and oil improvement.</title>
        <authorList>
            <person name="Chen X."/>
        </authorList>
    </citation>
    <scope>NUCLEOTIDE SEQUENCE [LARGE SCALE GENOMIC DNA]</scope>
    <source>
        <strain evidence="2">cv. Fuhuasheng</strain>
        <tissue evidence="1">Leaves</tissue>
    </source>
</reference>
<protein>
    <recommendedName>
        <fullName evidence="3">Endonuclease/exonuclease/phosphatase domain-containing protein</fullName>
    </recommendedName>
</protein>
<dbReference type="EMBL" id="SDMP01000003">
    <property type="protein sequence ID" value="RYR69509.1"/>
    <property type="molecule type" value="Genomic_DNA"/>
</dbReference>
<evidence type="ECO:0008006" key="3">
    <source>
        <dbReference type="Google" id="ProtNLM"/>
    </source>
</evidence>
<evidence type="ECO:0000313" key="1">
    <source>
        <dbReference type="EMBL" id="RYR69509.1"/>
    </source>
</evidence>
<dbReference type="PANTHER" id="PTHR35218:SF9">
    <property type="entry name" value="ENDONUCLEASE_EXONUCLEASE_PHOSPHATASE DOMAIN-CONTAINING PROTEIN"/>
    <property type="match status" value="1"/>
</dbReference>
<dbReference type="InterPro" id="IPR036691">
    <property type="entry name" value="Endo/exonu/phosph_ase_sf"/>
</dbReference>
<dbReference type="SUPFAM" id="SSF56219">
    <property type="entry name" value="DNase I-like"/>
    <property type="match status" value="1"/>
</dbReference>
<name>A0A445E265_ARAHY</name>
<dbReference type="Proteomes" id="UP000289738">
    <property type="component" value="Chromosome A03"/>
</dbReference>
<comment type="caution">
    <text evidence="1">The sequence shown here is derived from an EMBL/GenBank/DDBJ whole genome shotgun (WGS) entry which is preliminary data.</text>
</comment>
<dbReference type="PANTHER" id="PTHR35218">
    <property type="entry name" value="RNASE H DOMAIN-CONTAINING PROTEIN"/>
    <property type="match status" value="1"/>
</dbReference>
<proteinExistence type="predicted"/>
<gene>
    <name evidence="1" type="ORF">Ahy_A03g016065</name>
</gene>
<accession>A0A445E265</accession>
<evidence type="ECO:0000313" key="2">
    <source>
        <dbReference type="Proteomes" id="UP000289738"/>
    </source>
</evidence>
<dbReference type="Gene3D" id="3.60.10.10">
    <property type="entry name" value="Endonuclease/exonuclease/phosphatase"/>
    <property type="match status" value="1"/>
</dbReference>
<keyword evidence="2" id="KW-1185">Reference proteome</keyword>